<keyword evidence="1" id="KW-0812">Transmembrane</keyword>
<evidence type="ECO:0000313" key="3">
    <source>
        <dbReference type="Proteomes" id="UP001462961"/>
    </source>
</evidence>
<protein>
    <submittedName>
        <fullName evidence="2">Uncharacterized protein</fullName>
    </submittedName>
</protein>
<reference evidence="2 3" key="1">
    <citation type="submission" date="2024-01" db="EMBL/GenBank/DDBJ databases">
        <title>The diversity of rhizobia nodulating Mimosa spp. in eleven states of Brazil covering several biomes is determined by host plant, location, and edaphic factors.</title>
        <authorList>
            <person name="Rouws L."/>
            <person name="Barauna A."/>
            <person name="Beukes C."/>
            <person name="De Faria S.M."/>
            <person name="Gross E."/>
            <person name="Dos Reis Junior F.B."/>
            <person name="Simon M."/>
            <person name="Maluk M."/>
            <person name="Odee D.W."/>
            <person name="Kenicer G."/>
            <person name="Young J.P.W."/>
            <person name="Reis V.M."/>
            <person name="Zilli J."/>
            <person name="James E.K."/>
        </authorList>
    </citation>
    <scope>NUCLEOTIDE SEQUENCE [LARGE SCALE GENOMIC DNA]</scope>
    <source>
        <strain evidence="2 3">JHI1651</strain>
    </source>
</reference>
<proteinExistence type="predicted"/>
<feature type="transmembrane region" description="Helical" evidence="1">
    <location>
        <begin position="31"/>
        <end position="53"/>
    </location>
</feature>
<keyword evidence="1" id="KW-1133">Transmembrane helix</keyword>
<sequence length="175" mass="18751">MPEEKKNAASDASAKATTQGARTWKAAGKWLAAHLCRVLLTIVVLIFVGLVAAGRSGKLTILEDTVMTIEPDRALPADCTSLLGEVAKLKAALGDQTGQLSSQQRDVIDFETRGAVPGKTGSWGTAKPDGNGWGSELYEDENKWKSITPQRKAVAESFDKITAKLNSLQQPCKLQ</sequence>
<dbReference type="EMBL" id="JAYLVJ010000085">
    <property type="protein sequence ID" value="MEO1759685.1"/>
    <property type="molecule type" value="Genomic_DNA"/>
</dbReference>
<comment type="caution">
    <text evidence="2">The sequence shown here is derived from an EMBL/GenBank/DDBJ whole genome shotgun (WGS) entry which is preliminary data.</text>
</comment>
<gene>
    <name evidence="2" type="ORF">VOI32_38180</name>
</gene>
<evidence type="ECO:0000256" key="1">
    <source>
        <dbReference type="SAM" id="Phobius"/>
    </source>
</evidence>
<evidence type="ECO:0000313" key="2">
    <source>
        <dbReference type="EMBL" id="MEO1759685.1"/>
    </source>
</evidence>
<accession>A0ABV0EAN5</accession>
<name>A0ABV0EAN5_9BURK</name>
<keyword evidence="1" id="KW-0472">Membrane</keyword>
<dbReference type="Proteomes" id="UP001462961">
    <property type="component" value="Unassembled WGS sequence"/>
</dbReference>
<keyword evidence="3" id="KW-1185">Reference proteome</keyword>
<dbReference type="RefSeq" id="WP_012406499.1">
    <property type="nucleotide sequence ID" value="NZ_JAKUCO010000091.1"/>
</dbReference>
<organism evidence="2 3">
    <name type="scientific">Paraburkholderia caribensis</name>
    <dbReference type="NCBI Taxonomy" id="75105"/>
    <lineage>
        <taxon>Bacteria</taxon>
        <taxon>Pseudomonadati</taxon>
        <taxon>Pseudomonadota</taxon>
        <taxon>Betaproteobacteria</taxon>
        <taxon>Burkholderiales</taxon>
        <taxon>Burkholderiaceae</taxon>
        <taxon>Paraburkholderia</taxon>
    </lineage>
</organism>